<evidence type="ECO:0000256" key="16">
    <source>
        <dbReference type="ARBA" id="ARBA00030398"/>
    </source>
</evidence>
<keyword evidence="13 19" id="KW-0573">Peptidoglycan synthesis</keyword>
<evidence type="ECO:0000259" key="21">
    <source>
        <dbReference type="Pfam" id="PF02875"/>
    </source>
</evidence>
<dbReference type="Gene3D" id="3.40.1190.10">
    <property type="entry name" value="Mur-like, catalytic domain"/>
    <property type="match status" value="1"/>
</dbReference>
<dbReference type="AlphaFoldDB" id="A0A3E3HUT6"/>
<dbReference type="PANTHER" id="PTHR43692:SF1">
    <property type="entry name" value="UDP-N-ACETYLMURAMOYLALANINE--D-GLUTAMATE LIGASE"/>
    <property type="match status" value="1"/>
</dbReference>
<evidence type="ECO:0000256" key="15">
    <source>
        <dbReference type="ARBA" id="ARBA00023316"/>
    </source>
</evidence>
<evidence type="ECO:0000256" key="9">
    <source>
        <dbReference type="ARBA" id="ARBA00022618"/>
    </source>
</evidence>
<comment type="subcellular location">
    <subcellularLocation>
        <location evidence="2 19 20">Cytoplasm</location>
    </subcellularLocation>
</comment>
<dbReference type="Pfam" id="PF02875">
    <property type="entry name" value="Mur_ligase_C"/>
    <property type="match status" value="1"/>
</dbReference>
<keyword evidence="10 19" id="KW-0547">Nucleotide-binding</keyword>
<evidence type="ECO:0000256" key="3">
    <source>
        <dbReference type="ARBA" id="ARBA00004752"/>
    </source>
</evidence>
<comment type="catalytic activity">
    <reaction evidence="18 19 20">
        <text>UDP-N-acetyl-alpha-D-muramoyl-L-alanine + D-glutamate + ATP = UDP-N-acetyl-alpha-D-muramoyl-L-alanyl-D-glutamate + ADP + phosphate + H(+)</text>
        <dbReference type="Rhea" id="RHEA:16429"/>
        <dbReference type="ChEBI" id="CHEBI:15378"/>
        <dbReference type="ChEBI" id="CHEBI:29986"/>
        <dbReference type="ChEBI" id="CHEBI:30616"/>
        <dbReference type="ChEBI" id="CHEBI:43474"/>
        <dbReference type="ChEBI" id="CHEBI:83898"/>
        <dbReference type="ChEBI" id="CHEBI:83900"/>
        <dbReference type="ChEBI" id="CHEBI:456216"/>
        <dbReference type="EC" id="6.3.2.9"/>
    </reaction>
</comment>
<feature type="domain" description="Mur ligase C-terminal" evidence="21">
    <location>
        <begin position="314"/>
        <end position="428"/>
    </location>
</feature>
<dbReference type="PROSITE" id="PS01011">
    <property type="entry name" value="FOLYLPOLYGLU_SYNT_1"/>
    <property type="match status" value="1"/>
</dbReference>
<dbReference type="Pfam" id="PF21799">
    <property type="entry name" value="MurD-like_N"/>
    <property type="match status" value="1"/>
</dbReference>
<dbReference type="GO" id="GO:0005524">
    <property type="term" value="F:ATP binding"/>
    <property type="evidence" value="ECO:0007669"/>
    <property type="project" value="UniProtKB-UniRule"/>
</dbReference>
<dbReference type="SUPFAM" id="SSF53244">
    <property type="entry name" value="MurD-like peptide ligases, peptide-binding domain"/>
    <property type="match status" value="1"/>
</dbReference>
<keyword evidence="11 19" id="KW-0067">ATP-binding</keyword>
<protein>
    <recommendedName>
        <fullName evidence="6 19">UDP-N-acetylmuramoylalanine--D-glutamate ligase</fullName>
        <ecNumber evidence="5 19">6.3.2.9</ecNumber>
    </recommendedName>
    <alternativeName>
        <fullName evidence="17 19">D-glutamic acid-adding enzyme</fullName>
    </alternativeName>
    <alternativeName>
        <fullName evidence="16 19">UDP-N-acetylmuramoyl-L-alanyl-D-glutamate synthetase</fullName>
    </alternativeName>
</protein>
<accession>A0A3E3HUT6</accession>
<evidence type="ECO:0000256" key="19">
    <source>
        <dbReference type="HAMAP-Rule" id="MF_00639"/>
    </source>
</evidence>
<dbReference type="InterPro" id="IPR013221">
    <property type="entry name" value="Mur_ligase_cen"/>
</dbReference>
<evidence type="ECO:0000256" key="12">
    <source>
        <dbReference type="ARBA" id="ARBA00022960"/>
    </source>
</evidence>
<dbReference type="RefSeq" id="WP_117546043.1">
    <property type="nucleotide sequence ID" value="NZ_JBKUNB010000048.1"/>
</dbReference>
<evidence type="ECO:0000256" key="7">
    <source>
        <dbReference type="ARBA" id="ARBA00022490"/>
    </source>
</evidence>
<dbReference type="GO" id="GO:0009252">
    <property type="term" value="P:peptidoglycan biosynthetic process"/>
    <property type="evidence" value="ECO:0007669"/>
    <property type="project" value="UniProtKB-UniRule"/>
</dbReference>
<reference evidence="23" key="1">
    <citation type="submission" date="2018-08" db="EMBL/GenBank/DDBJ databases">
        <title>A genome reference for cultivated species of the human gut microbiota.</title>
        <authorList>
            <person name="Zou Y."/>
            <person name="Xue W."/>
            <person name="Luo G."/>
        </authorList>
    </citation>
    <scope>NUCLEOTIDE SEQUENCE [LARGE SCALE GENOMIC DNA]</scope>
    <source>
        <strain evidence="23">TF05-5AC</strain>
    </source>
</reference>
<keyword evidence="15 19" id="KW-0961">Cell wall biogenesis/degradation</keyword>
<keyword evidence="9 19" id="KW-0132">Cell division</keyword>
<keyword evidence="14 19" id="KW-0131">Cell cycle</keyword>
<dbReference type="InterPro" id="IPR005762">
    <property type="entry name" value="MurD"/>
</dbReference>
<dbReference type="UniPathway" id="UPA00219"/>
<organism evidence="23 24">
    <name type="scientific">Eisenbergiella massiliensis</name>
    <dbReference type="NCBI Taxonomy" id="1720294"/>
    <lineage>
        <taxon>Bacteria</taxon>
        <taxon>Bacillati</taxon>
        <taxon>Bacillota</taxon>
        <taxon>Clostridia</taxon>
        <taxon>Lachnospirales</taxon>
        <taxon>Lachnospiraceae</taxon>
        <taxon>Eisenbergiella</taxon>
    </lineage>
</organism>
<dbReference type="GO" id="GO:0051301">
    <property type="term" value="P:cell division"/>
    <property type="evidence" value="ECO:0007669"/>
    <property type="project" value="UniProtKB-KW"/>
</dbReference>
<evidence type="ECO:0000256" key="13">
    <source>
        <dbReference type="ARBA" id="ARBA00022984"/>
    </source>
</evidence>
<name>A0A3E3HUT6_9FIRM</name>
<dbReference type="GO" id="GO:0005737">
    <property type="term" value="C:cytoplasm"/>
    <property type="evidence" value="ECO:0007669"/>
    <property type="project" value="UniProtKB-SubCell"/>
</dbReference>
<dbReference type="GO" id="GO:0004326">
    <property type="term" value="F:tetrahydrofolylpolyglutamate synthase activity"/>
    <property type="evidence" value="ECO:0007669"/>
    <property type="project" value="InterPro"/>
</dbReference>
<dbReference type="InterPro" id="IPR018109">
    <property type="entry name" value="Folylpolyglutamate_synth_CS"/>
</dbReference>
<sequence>MNIEGKKVLIVGTGKSGIAAAALLSQVGAVPVLFDENESTDKREVEKKLPEGVRAEVITGKLPDQAADEAQLLVLSPGVPVDTPFVEKFRDKGVRVWGEVELGYAFSKGKVIAITGTNGKTTTTALTGKIMSDYYSSVFVVGNIGTPYTLEALHTREDSVTVAEISSFQLETTENFHPAVTAILNITPDHLNRHHTMENYVAVKESITKNQTGEDTCVLNYEDPYTRDFGERCPASVVWFSSARKLEEGYYLDGEDICRSVGGAEERLMNIHDMQLLGIHNVENVMAAIAMSSSYGVPMEHILNTVKHFKAVEHRIEYVATKKGVAYYNDSKGTNPDAAIQGIRAMNRPTILIGGGYDKQSEYDEWIEAFDGKVRLLVLIGQTKEKIAECARKHGFNNIVFADTFEECMDICVKNAVSGDAVLLSPACASWGMFPNYEVRGDMFKEYVNQLKE</sequence>
<feature type="domain" description="Mur ligase central" evidence="22">
    <location>
        <begin position="114"/>
        <end position="291"/>
    </location>
</feature>
<evidence type="ECO:0000256" key="20">
    <source>
        <dbReference type="RuleBase" id="RU003664"/>
    </source>
</evidence>
<dbReference type="HAMAP" id="MF_00639">
    <property type="entry name" value="MurD"/>
    <property type="match status" value="1"/>
</dbReference>
<dbReference type="GeneID" id="97990727"/>
<comment type="caution">
    <text evidence="23">The sequence shown here is derived from an EMBL/GenBank/DDBJ whole genome shotgun (WGS) entry which is preliminary data.</text>
</comment>
<evidence type="ECO:0000256" key="11">
    <source>
        <dbReference type="ARBA" id="ARBA00022840"/>
    </source>
</evidence>
<dbReference type="InterPro" id="IPR036615">
    <property type="entry name" value="Mur_ligase_C_dom_sf"/>
</dbReference>
<keyword evidence="12 19" id="KW-0133">Cell shape</keyword>
<dbReference type="Gene3D" id="3.40.50.720">
    <property type="entry name" value="NAD(P)-binding Rossmann-like Domain"/>
    <property type="match status" value="1"/>
</dbReference>
<evidence type="ECO:0000313" key="23">
    <source>
        <dbReference type="EMBL" id="RGE55587.1"/>
    </source>
</evidence>
<proteinExistence type="inferred from homology"/>
<keyword evidence="8 19" id="KW-0436">Ligase</keyword>
<evidence type="ECO:0000313" key="24">
    <source>
        <dbReference type="Proteomes" id="UP000260812"/>
    </source>
</evidence>
<keyword evidence="24" id="KW-1185">Reference proteome</keyword>
<dbReference type="Proteomes" id="UP000260812">
    <property type="component" value="Unassembled WGS sequence"/>
</dbReference>
<gene>
    <name evidence="19 23" type="primary">murD</name>
    <name evidence="23" type="ORF">DXC51_28720</name>
</gene>
<evidence type="ECO:0000256" key="4">
    <source>
        <dbReference type="ARBA" id="ARBA00010416"/>
    </source>
</evidence>
<comment type="pathway">
    <text evidence="3 19 20">Cell wall biogenesis; peptidoglycan biosynthesis.</text>
</comment>
<evidence type="ECO:0000256" key="8">
    <source>
        <dbReference type="ARBA" id="ARBA00022598"/>
    </source>
</evidence>
<dbReference type="Gene3D" id="3.90.190.20">
    <property type="entry name" value="Mur ligase, C-terminal domain"/>
    <property type="match status" value="1"/>
</dbReference>
<dbReference type="GO" id="GO:0071555">
    <property type="term" value="P:cell wall organization"/>
    <property type="evidence" value="ECO:0007669"/>
    <property type="project" value="UniProtKB-KW"/>
</dbReference>
<evidence type="ECO:0000256" key="2">
    <source>
        <dbReference type="ARBA" id="ARBA00004496"/>
    </source>
</evidence>
<dbReference type="EC" id="6.3.2.9" evidence="5 19"/>
<dbReference type="PANTHER" id="PTHR43692">
    <property type="entry name" value="UDP-N-ACETYLMURAMOYLALANINE--D-GLUTAMATE LIGASE"/>
    <property type="match status" value="1"/>
</dbReference>
<dbReference type="GO" id="GO:0008360">
    <property type="term" value="P:regulation of cell shape"/>
    <property type="evidence" value="ECO:0007669"/>
    <property type="project" value="UniProtKB-KW"/>
</dbReference>
<evidence type="ECO:0000256" key="1">
    <source>
        <dbReference type="ARBA" id="ARBA00002734"/>
    </source>
</evidence>
<dbReference type="GO" id="GO:0008764">
    <property type="term" value="F:UDP-N-acetylmuramoylalanine-D-glutamate ligase activity"/>
    <property type="evidence" value="ECO:0007669"/>
    <property type="project" value="UniProtKB-UniRule"/>
</dbReference>
<evidence type="ECO:0000256" key="14">
    <source>
        <dbReference type="ARBA" id="ARBA00023306"/>
    </source>
</evidence>
<feature type="binding site" evidence="19">
    <location>
        <begin position="116"/>
        <end position="122"/>
    </location>
    <ligand>
        <name>ATP</name>
        <dbReference type="ChEBI" id="CHEBI:30616"/>
    </ligand>
</feature>
<evidence type="ECO:0000256" key="5">
    <source>
        <dbReference type="ARBA" id="ARBA00012212"/>
    </source>
</evidence>
<dbReference type="SUPFAM" id="SSF51984">
    <property type="entry name" value="MurCD N-terminal domain"/>
    <property type="match status" value="1"/>
</dbReference>
<evidence type="ECO:0000256" key="17">
    <source>
        <dbReference type="ARBA" id="ARBA00032324"/>
    </source>
</evidence>
<evidence type="ECO:0000256" key="10">
    <source>
        <dbReference type="ARBA" id="ARBA00022741"/>
    </source>
</evidence>
<evidence type="ECO:0000256" key="6">
    <source>
        <dbReference type="ARBA" id="ARBA00015655"/>
    </source>
</evidence>
<keyword evidence="7 19" id="KW-0963">Cytoplasm</keyword>
<comment type="similarity">
    <text evidence="4 19">Belongs to the MurCDEF family.</text>
</comment>
<dbReference type="InterPro" id="IPR004101">
    <property type="entry name" value="Mur_ligase_C"/>
</dbReference>
<dbReference type="NCBIfam" id="TIGR01087">
    <property type="entry name" value="murD"/>
    <property type="match status" value="1"/>
</dbReference>
<evidence type="ECO:0000256" key="18">
    <source>
        <dbReference type="ARBA" id="ARBA00047632"/>
    </source>
</evidence>
<comment type="function">
    <text evidence="1 19 20">Cell wall formation. Catalyzes the addition of glutamate to the nucleotide precursor UDP-N-acetylmuramoyl-L-alanine (UMA).</text>
</comment>
<dbReference type="Pfam" id="PF08245">
    <property type="entry name" value="Mur_ligase_M"/>
    <property type="match status" value="1"/>
</dbReference>
<dbReference type="EMBL" id="QVLV01000043">
    <property type="protein sequence ID" value="RGE55587.1"/>
    <property type="molecule type" value="Genomic_DNA"/>
</dbReference>
<dbReference type="SUPFAM" id="SSF53623">
    <property type="entry name" value="MurD-like peptide ligases, catalytic domain"/>
    <property type="match status" value="1"/>
</dbReference>
<dbReference type="InterPro" id="IPR036565">
    <property type="entry name" value="Mur-like_cat_sf"/>
</dbReference>
<evidence type="ECO:0000259" key="22">
    <source>
        <dbReference type="Pfam" id="PF08245"/>
    </source>
</evidence>